<comment type="similarity">
    <text evidence="1">Belongs to the aspartate-semialdehyde dehydrogenase family.</text>
</comment>
<dbReference type="SUPFAM" id="SSF51735">
    <property type="entry name" value="NAD(P)-binding Rossmann-fold domains"/>
    <property type="match status" value="1"/>
</dbReference>
<dbReference type="Gene3D" id="3.40.50.720">
    <property type="entry name" value="NAD(P)-binding Rossmann-like Domain"/>
    <property type="match status" value="1"/>
</dbReference>
<dbReference type="Proteomes" id="UP000245909">
    <property type="component" value="Unassembled WGS sequence"/>
</dbReference>
<dbReference type="OrthoDB" id="9805684at2"/>
<dbReference type="NCBIfam" id="NF005368">
    <property type="entry name" value="PRK06901.1"/>
    <property type="match status" value="1"/>
</dbReference>
<dbReference type="PANTHER" id="PTHR46278">
    <property type="entry name" value="DEHYDROGENASE, PUTATIVE-RELATED"/>
    <property type="match status" value="1"/>
</dbReference>
<dbReference type="PANTHER" id="PTHR46278:SF2">
    <property type="entry name" value="ASPARTATE-SEMIALDEHYDE DEHYDROGENASE"/>
    <property type="match status" value="1"/>
</dbReference>
<dbReference type="CDD" id="cd17894">
    <property type="entry name" value="ASADH_USG1_N"/>
    <property type="match status" value="1"/>
</dbReference>
<dbReference type="Gene3D" id="3.30.360.10">
    <property type="entry name" value="Dihydrodipicolinate Reductase, domain 2"/>
    <property type="match status" value="1"/>
</dbReference>
<dbReference type="EMBL" id="QENU01000008">
    <property type="protein sequence ID" value="PVX33479.1"/>
    <property type="molecule type" value="Genomic_DNA"/>
</dbReference>
<organism evidence="2 3">
    <name type="scientific">Alitibacter langaaensis DSM 22999</name>
    <dbReference type="NCBI Taxonomy" id="1122935"/>
    <lineage>
        <taxon>Bacteria</taxon>
        <taxon>Pseudomonadati</taxon>
        <taxon>Pseudomonadota</taxon>
        <taxon>Gammaproteobacteria</taxon>
        <taxon>Pasteurellales</taxon>
        <taxon>Pasteurellaceae</taxon>
        <taxon>Alitibacter</taxon>
    </lineage>
</organism>
<reference evidence="2 3" key="1">
    <citation type="submission" date="2018-05" db="EMBL/GenBank/DDBJ databases">
        <title>Genomic Encyclopedia of Type Strains, Phase IV (KMG-IV): sequencing the most valuable type-strain genomes for metagenomic binning, comparative biology and taxonomic classification.</title>
        <authorList>
            <person name="Goeker M."/>
        </authorList>
    </citation>
    <scope>NUCLEOTIDE SEQUENCE [LARGE SCALE GENOMIC DNA]</scope>
    <source>
        <strain evidence="2 3">DSM 22999</strain>
    </source>
</reference>
<evidence type="ECO:0000256" key="1">
    <source>
        <dbReference type="ARBA" id="ARBA00010584"/>
    </source>
</evidence>
<evidence type="ECO:0000313" key="2">
    <source>
        <dbReference type="EMBL" id="PVX33479.1"/>
    </source>
</evidence>
<comment type="caution">
    <text evidence="2">The sequence shown here is derived from an EMBL/GenBank/DDBJ whole genome shotgun (WGS) entry which is preliminary data.</text>
</comment>
<dbReference type="PIRSF" id="PIRSF000148">
    <property type="entry name" value="ASA_dh"/>
    <property type="match status" value="1"/>
</dbReference>
<name>A0A2U0SQ50_9PAST</name>
<dbReference type="InterPro" id="IPR036291">
    <property type="entry name" value="NAD(P)-bd_dom_sf"/>
</dbReference>
<keyword evidence="3" id="KW-1185">Reference proteome</keyword>
<accession>A0A2U0SQ50</accession>
<dbReference type="SUPFAM" id="SSF55347">
    <property type="entry name" value="Glyceraldehyde-3-phosphate dehydrogenase-like, C-terminal domain"/>
    <property type="match status" value="1"/>
</dbReference>
<evidence type="ECO:0000313" key="3">
    <source>
        <dbReference type="Proteomes" id="UP000245909"/>
    </source>
</evidence>
<protein>
    <submittedName>
        <fullName evidence="2">Aspartate-semialdehyde dehydrogenase</fullName>
    </submittedName>
</protein>
<sequence>MTKLTVAIAAEFELCEKIAEFLEKSELPVEKLSIVEITPFGEEQGVRFNNRAVAQLAVDEVEWSEFNYLLFAGDTAQATHIANAAEAGCVVIDIKGVTANIAGVPVVVPSANDEHLAHIKQRNIVAMPDPQVSQLVLSLSQCIEQYQLTQLFVTSMLPTSYTDGETVSKLAGQTAHLLNGIPLDDGEQRLAFDVFPKSAVNLSAQLQKIYPTVNAVFHAIQAPVFYGMGQKVTALSAYELDPEQIKAQWQGNELLQVEDNLITPVLNGEQESHEESVKLHLSNLSAVENGIEFWSVADEQRFNLALLAVKLLETIEQRIE</sequence>
<gene>
    <name evidence="2" type="ORF">C8D76_10864</name>
</gene>
<dbReference type="RefSeq" id="WP_116632002.1">
    <property type="nucleotide sequence ID" value="NZ_QENU01000008.1"/>
</dbReference>
<dbReference type="AlphaFoldDB" id="A0A2U0SQ50"/>
<proteinExistence type="inferred from homology"/>